<dbReference type="PANTHER" id="PTHR34129">
    <property type="entry name" value="BLR1139 PROTEIN"/>
    <property type="match status" value="1"/>
</dbReference>
<proteinExistence type="predicted"/>
<evidence type="ECO:0000313" key="1">
    <source>
        <dbReference type="EMBL" id="QDV86081.1"/>
    </source>
</evidence>
<gene>
    <name evidence="1" type="ORF">TBK1r_50990</name>
</gene>
<name>A0ABX5XWC6_9BACT</name>
<dbReference type="PANTHER" id="PTHR34129:SF1">
    <property type="entry name" value="DUF952 DOMAIN-CONTAINING PROTEIN"/>
    <property type="match status" value="1"/>
</dbReference>
<dbReference type="InterPro" id="IPR009297">
    <property type="entry name" value="DUF952"/>
</dbReference>
<organism evidence="1 2">
    <name type="scientific">Stieleria magnilauensis</name>
    <dbReference type="NCBI Taxonomy" id="2527963"/>
    <lineage>
        <taxon>Bacteria</taxon>
        <taxon>Pseudomonadati</taxon>
        <taxon>Planctomycetota</taxon>
        <taxon>Planctomycetia</taxon>
        <taxon>Pirellulales</taxon>
        <taxon>Pirellulaceae</taxon>
        <taxon>Stieleria</taxon>
    </lineage>
</organism>
<dbReference type="SUPFAM" id="SSF56399">
    <property type="entry name" value="ADP-ribosylation"/>
    <property type="match status" value="1"/>
</dbReference>
<dbReference type="EMBL" id="CP036432">
    <property type="protein sequence ID" value="QDV86081.1"/>
    <property type="molecule type" value="Genomic_DNA"/>
</dbReference>
<keyword evidence="2" id="KW-1185">Reference proteome</keyword>
<reference evidence="1 2" key="1">
    <citation type="submission" date="2019-02" db="EMBL/GenBank/DDBJ databases">
        <title>Deep-cultivation of Planctomycetes and their phenomic and genomic characterization uncovers novel biology.</title>
        <authorList>
            <person name="Wiegand S."/>
            <person name="Jogler M."/>
            <person name="Boedeker C."/>
            <person name="Pinto D."/>
            <person name="Vollmers J."/>
            <person name="Rivas-Marin E."/>
            <person name="Kohn T."/>
            <person name="Peeters S.H."/>
            <person name="Heuer A."/>
            <person name="Rast P."/>
            <person name="Oberbeckmann S."/>
            <person name="Bunk B."/>
            <person name="Jeske O."/>
            <person name="Meyerdierks A."/>
            <person name="Storesund J.E."/>
            <person name="Kallscheuer N."/>
            <person name="Luecker S."/>
            <person name="Lage O.M."/>
            <person name="Pohl T."/>
            <person name="Merkel B.J."/>
            <person name="Hornburger P."/>
            <person name="Mueller R.-W."/>
            <person name="Bruemmer F."/>
            <person name="Labrenz M."/>
            <person name="Spormann A.M."/>
            <person name="Op den Camp H."/>
            <person name="Overmann J."/>
            <person name="Amann R."/>
            <person name="Jetten M.S.M."/>
            <person name="Mascher T."/>
            <person name="Medema M.H."/>
            <person name="Devos D.P."/>
            <person name="Kaster A.-K."/>
            <person name="Ovreas L."/>
            <person name="Rohde M."/>
            <person name="Galperin M.Y."/>
            <person name="Jogler C."/>
        </authorList>
    </citation>
    <scope>NUCLEOTIDE SEQUENCE [LARGE SCALE GENOMIC DNA]</scope>
    <source>
        <strain evidence="1 2">TBK1r</strain>
    </source>
</reference>
<sequence>MNTPTLYKILAKADWDDARSANVFSGCGIDLTDGFIHLSGHNQVETTAKLYFAGREDLLLVAVDADQLGETLRWEASRDGALFPHVYGDIPLDAVISVDPLPLGEDGSHRFPDSFRPAQ</sequence>
<protein>
    <recommendedName>
        <fullName evidence="3">Dihydroorotate dehydrogenase</fullName>
    </recommendedName>
</protein>
<dbReference type="Proteomes" id="UP000318081">
    <property type="component" value="Chromosome"/>
</dbReference>
<dbReference type="RefSeq" id="WP_419580349.1">
    <property type="nucleotide sequence ID" value="NZ_CP036432.1"/>
</dbReference>
<accession>A0ABX5XWC6</accession>
<evidence type="ECO:0000313" key="2">
    <source>
        <dbReference type="Proteomes" id="UP000318081"/>
    </source>
</evidence>
<dbReference type="Pfam" id="PF06108">
    <property type="entry name" value="DUF952"/>
    <property type="match status" value="1"/>
</dbReference>
<evidence type="ECO:0008006" key="3">
    <source>
        <dbReference type="Google" id="ProtNLM"/>
    </source>
</evidence>
<dbReference type="Gene3D" id="3.20.170.20">
    <property type="entry name" value="Protein of unknown function DUF952"/>
    <property type="match status" value="1"/>
</dbReference>